<dbReference type="GeneID" id="106460146"/>
<reference evidence="7" key="1">
    <citation type="submission" date="2025-08" db="UniProtKB">
        <authorList>
            <consortium name="RefSeq"/>
        </authorList>
    </citation>
    <scope>IDENTIFICATION</scope>
    <source>
        <tissue evidence="7">Muscle</tissue>
    </source>
</reference>
<evidence type="ECO:0000313" key="7">
    <source>
        <dbReference type="RefSeq" id="XP_022242926.1"/>
    </source>
</evidence>
<dbReference type="SUPFAM" id="SSF144284">
    <property type="entry name" value="Sec2 N-terminal region"/>
    <property type="match status" value="1"/>
</dbReference>
<evidence type="ECO:0000256" key="3">
    <source>
        <dbReference type="SAM" id="Coils"/>
    </source>
</evidence>
<evidence type="ECO:0000259" key="5">
    <source>
        <dbReference type="Pfam" id="PF06428"/>
    </source>
</evidence>
<comment type="similarity">
    <text evidence="2">Belongs to the SEC2 family.</text>
</comment>
<evidence type="ECO:0000256" key="1">
    <source>
        <dbReference type="ARBA" id="ARBA00023054"/>
    </source>
</evidence>
<gene>
    <name evidence="7" type="primary">LOC106460146</name>
</gene>
<protein>
    <submittedName>
        <fullName evidence="7">Guanine nucleotide exchange factor for Rab-3A-like isoform X2</fullName>
    </submittedName>
</protein>
<name>A0ABM1SH21_LIMPO</name>
<dbReference type="Gene3D" id="1.20.5.4880">
    <property type="match status" value="1"/>
</dbReference>
<dbReference type="InterPro" id="IPR040351">
    <property type="entry name" value="RAB3IL/RAB3IP/Sec2"/>
</dbReference>
<evidence type="ECO:0000256" key="2">
    <source>
        <dbReference type="ARBA" id="ARBA00025794"/>
    </source>
</evidence>
<feature type="coiled-coil region" evidence="3">
    <location>
        <begin position="36"/>
        <end position="70"/>
    </location>
</feature>
<feature type="domain" description="GDP/GTP exchange factor Sec2 N-terminal" evidence="5">
    <location>
        <begin position="38"/>
        <end position="105"/>
    </location>
</feature>
<proteinExistence type="inferred from homology"/>
<keyword evidence="6" id="KW-1185">Reference proteome</keyword>
<feature type="region of interest" description="Disordered" evidence="4">
    <location>
        <begin position="155"/>
        <end position="179"/>
    </location>
</feature>
<accession>A0ABM1SH21</accession>
<feature type="compositionally biased region" description="Polar residues" evidence="4">
    <location>
        <begin position="163"/>
        <end position="175"/>
    </location>
</feature>
<dbReference type="PANTHER" id="PTHR14430">
    <property type="entry name" value="RABIN3-RELATED"/>
    <property type="match status" value="1"/>
</dbReference>
<keyword evidence="1 3" id="KW-0175">Coiled coil</keyword>
<organism evidence="6 7">
    <name type="scientific">Limulus polyphemus</name>
    <name type="common">Atlantic horseshoe crab</name>
    <dbReference type="NCBI Taxonomy" id="6850"/>
    <lineage>
        <taxon>Eukaryota</taxon>
        <taxon>Metazoa</taxon>
        <taxon>Ecdysozoa</taxon>
        <taxon>Arthropoda</taxon>
        <taxon>Chelicerata</taxon>
        <taxon>Merostomata</taxon>
        <taxon>Xiphosura</taxon>
        <taxon>Limulidae</taxon>
        <taxon>Limulus</taxon>
    </lineage>
</organism>
<sequence length="344" mass="39761">MWRLQELCFSEKDHLSEEHSEESDVVKSGKRILSVAEVKEHAFARLQEELRKAQEELKLKDEEVARLCQIRDEVGAELEELTASLFEEAHSMVREANIRHAKSEKLLIEANLKNDVIQAEVQALKTLVITSTPSMPNHHLHPQLTGRHNGVNAVLRSGHKRSPSNYELASQTESPPCSPIKGASTFLSRTDNLEVDPVCHEEFVSWRKNPHQVKTHPFLMRIYKEDIWPCLRFSNEQLAKEVLKAIEDNSIVIEAVSSKTPFPKKCCLLEIPRLCKYRMKLGEEKQWYYLSQLCRNRIAAVCEFFCYLRYIQQGLVKSGIHEVYWEVMRRRQAMAMARLGLSLP</sequence>
<dbReference type="PANTHER" id="PTHR14430:SF0">
    <property type="entry name" value="SEC2P DOMAIN-CONTAINING PROTEIN"/>
    <property type="match status" value="1"/>
</dbReference>
<dbReference type="Pfam" id="PF06428">
    <property type="entry name" value="Sec2p"/>
    <property type="match status" value="1"/>
</dbReference>
<dbReference type="RefSeq" id="XP_022242926.1">
    <property type="nucleotide sequence ID" value="XM_022387218.1"/>
</dbReference>
<dbReference type="InterPro" id="IPR009449">
    <property type="entry name" value="Sec2_N"/>
</dbReference>
<dbReference type="CDD" id="cd21044">
    <property type="entry name" value="Rab11BD_RAB3IP_like"/>
    <property type="match status" value="1"/>
</dbReference>
<dbReference type="Pfam" id="PF25555">
    <property type="entry name" value="RAB3A-like_C"/>
    <property type="match status" value="1"/>
</dbReference>
<evidence type="ECO:0000256" key="4">
    <source>
        <dbReference type="SAM" id="MobiDB-lite"/>
    </source>
</evidence>
<dbReference type="Proteomes" id="UP000694941">
    <property type="component" value="Unplaced"/>
</dbReference>
<evidence type="ECO:0000313" key="6">
    <source>
        <dbReference type="Proteomes" id="UP000694941"/>
    </source>
</evidence>